<feature type="transmembrane region" description="Helical" evidence="2">
    <location>
        <begin position="60"/>
        <end position="81"/>
    </location>
</feature>
<dbReference type="EnsemblMetazoa" id="GPAI016842-RA">
    <property type="protein sequence ID" value="GPAI016842-PA"/>
    <property type="gene ID" value="GPAI016842"/>
</dbReference>
<reference evidence="4" key="1">
    <citation type="submission" date="2014-03" db="EMBL/GenBank/DDBJ databases">
        <authorList>
            <person name="Aksoy S."/>
            <person name="Warren W."/>
            <person name="Wilson R.K."/>
        </authorList>
    </citation>
    <scope>NUCLEOTIDE SEQUENCE [LARGE SCALE GENOMIC DNA]</scope>
    <source>
        <strain evidence="4">IAEA</strain>
    </source>
</reference>
<organism evidence="3 4">
    <name type="scientific">Glossina pallidipes</name>
    <name type="common">Tsetse fly</name>
    <dbReference type="NCBI Taxonomy" id="7398"/>
    <lineage>
        <taxon>Eukaryota</taxon>
        <taxon>Metazoa</taxon>
        <taxon>Ecdysozoa</taxon>
        <taxon>Arthropoda</taxon>
        <taxon>Hexapoda</taxon>
        <taxon>Insecta</taxon>
        <taxon>Pterygota</taxon>
        <taxon>Neoptera</taxon>
        <taxon>Endopterygota</taxon>
        <taxon>Diptera</taxon>
        <taxon>Brachycera</taxon>
        <taxon>Muscomorpha</taxon>
        <taxon>Hippoboscoidea</taxon>
        <taxon>Glossinidae</taxon>
        <taxon>Glossina</taxon>
    </lineage>
</organism>
<protein>
    <submittedName>
        <fullName evidence="3">Uncharacterized protein</fullName>
    </submittedName>
</protein>
<keyword evidence="4" id="KW-1185">Reference proteome</keyword>
<evidence type="ECO:0000313" key="3">
    <source>
        <dbReference type="EnsemblMetazoa" id="GPAI016842-PA"/>
    </source>
</evidence>
<sequence length="270" mass="30729">MNSRSCDSNVYISLHKSAAHKLRNSDFNKRQHIAIRNISSGGLFTLRKQRDIQKAEHMHITSFLVVFCVILPSHYVCVMYSKQTLSYVLMMSDSLNVNVSWLVAWSVGWLVASLQVDIVQTSHQHFCALNVVVLADNHRRLPKFVKFDLRSLKELLTGTKASLLATHISLEPLDGFSKHPCSVRDQHLSCNRKDLRRGAPASDPSHCPSDVSDPKKNGSCKTRLTLETRERHTTPEYTFSHSTFCHRTPRDIYVKPKKTPFKEEESEANA</sequence>
<keyword evidence="2" id="KW-0812">Transmembrane</keyword>
<dbReference type="VEuPathDB" id="VectorBase:GPAI016842"/>
<keyword evidence="2" id="KW-1133">Transmembrane helix</keyword>
<keyword evidence="2" id="KW-0472">Membrane</keyword>
<feature type="region of interest" description="Disordered" evidence="1">
    <location>
        <begin position="194"/>
        <end position="221"/>
    </location>
</feature>
<evidence type="ECO:0000256" key="1">
    <source>
        <dbReference type="SAM" id="MobiDB-lite"/>
    </source>
</evidence>
<name>A0A1A9ZJJ1_GLOPL</name>
<evidence type="ECO:0000313" key="4">
    <source>
        <dbReference type="Proteomes" id="UP000092445"/>
    </source>
</evidence>
<reference evidence="3" key="2">
    <citation type="submission" date="2020-05" db="UniProtKB">
        <authorList>
            <consortium name="EnsemblMetazoa"/>
        </authorList>
    </citation>
    <scope>IDENTIFICATION</scope>
    <source>
        <strain evidence="3">IAEA</strain>
    </source>
</reference>
<evidence type="ECO:0000256" key="2">
    <source>
        <dbReference type="SAM" id="Phobius"/>
    </source>
</evidence>
<dbReference type="AlphaFoldDB" id="A0A1A9ZJJ1"/>
<proteinExistence type="predicted"/>
<dbReference type="Proteomes" id="UP000092445">
    <property type="component" value="Unassembled WGS sequence"/>
</dbReference>
<accession>A0A1A9ZJJ1</accession>